<reference evidence="6 7" key="1">
    <citation type="submission" date="2016-08" db="EMBL/GenBank/DDBJ databases">
        <title>The complete genome of Streptomyces subrutilus 10-1-1.</title>
        <authorList>
            <person name="Chen X."/>
        </authorList>
    </citation>
    <scope>NUCLEOTIDE SEQUENCE [LARGE SCALE GENOMIC DNA]</scope>
    <source>
        <strain evidence="6 7">10-1-1</strain>
    </source>
</reference>
<keyword evidence="2" id="KW-0233">DNA recombination</keyword>
<protein>
    <recommendedName>
        <fullName evidence="8">Core-binding (CB) domain-containing protein</fullName>
    </recommendedName>
</protein>
<dbReference type="AlphaFoldDB" id="A0A1E5Q0G7"/>
<accession>A0A1E5Q0G7</accession>
<evidence type="ECO:0000256" key="1">
    <source>
        <dbReference type="ARBA" id="ARBA00023125"/>
    </source>
</evidence>
<gene>
    <name evidence="6" type="ORF">BGK67_31965</name>
</gene>
<keyword evidence="1 3" id="KW-0238">DNA-binding</keyword>
<evidence type="ECO:0000313" key="7">
    <source>
        <dbReference type="Proteomes" id="UP000095705"/>
    </source>
</evidence>
<evidence type="ECO:0008006" key="8">
    <source>
        <dbReference type="Google" id="ProtNLM"/>
    </source>
</evidence>
<dbReference type="GO" id="GO:0006310">
    <property type="term" value="P:DNA recombination"/>
    <property type="evidence" value="ECO:0007669"/>
    <property type="project" value="UniProtKB-KW"/>
</dbReference>
<evidence type="ECO:0000259" key="5">
    <source>
        <dbReference type="PROSITE" id="PS51900"/>
    </source>
</evidence>
<keyword evidence="7" id="KW-1185">Reference proteome</keyword>
<dbReference type="InterPro" id="IPR010998">
    <property type="entry name" value="Integrase_recombinase_N"/>
</dbReference>
<dbReference type="InterPro" id="IPR011010">
    <property type="entry name" value="DNA_brk_join_enz"/>
</dbReference>
<name>A0A1E5Q0G7_9ACTN</name>
<dbReference type="GO" id="GO:0015074">
    <property type="term" value="P:DNA integration"/>
    <property type="evidence" value="ECO:0007669"/>
    <property type="project" value="InterPro"/>
</dbReference>
<dbReference type="Gene3D" id="1.10.150.130">
    <property type="match status" value="1"/>
</dbReference>
<sequence>MLKDLGQVGLWLSGQGLDAADLDEERLKQHLSDLRKSGRCRVAGPRGMVPLLTFLREAAVVPAPQLTPSPEEVLLERYRCWMESERGLSASTMLRYGNTARRFLAEQAMTDGKFAPDALTGADLNAFLLRECVRVSAGSAKGRVAELRSLMRFLHLHGVIPMKLGGAVPPVGGWRFASVPPTMATGDVQRLLDQTPRQGTVDVRDYAILMLVARLGLRSIEVARLLLNDVDWQLRRDRRPRQGTP</sequence>
<dbReference type="EMBL" id="MEHK01000001">
    <property type="protein sequence ID" value="OEJ35297.1"/>
    <property type="molecule type" value="Genomic_DNA"/>
</dbReference>
<dbReference type="GO" id="GO:0003677">
    <property type="term" value="F:DNA binding"/>
    <property type="evidence" value="ECO:0007669"/>
    <property type="project" value="UniProtKB-UniRule"/>
</dbReference>
<dbReference type="SUPFAM" id="SSF56349">
    <property type="entry name" value="DNA breaking-rejoining enzymes"/>
    <property type="match status" value="1"/>
</dbReference>
<dbReference type="InterPro" id="IPR002104">
    <property type="entry name" value="Integrase_catalytic"/>
</dbReference>
<dbReference type="Gene3D" id="1.10.443.10">
    <property type="entry name" value="Intergrase catalytic core"/>
    <property type="match status" value="1"/>
</dbReference>
<dbReference type="PROSITE" id="PS51900">
    <property type="entry name" value="CB"/>
    <property type="match status" value="1"/>
</dbReference>
<proteinExistence type="predicted"/>
<feature type="domain" description="Core-binding (CB)" evidence="5">
    <location>
        <begin position="69"/>
        <end position="155"/>
    </location>
</feature>
<comment type="caution">
    <text evidence="6">The sequence shown here is derived from an EMBL/GenBank/DDBJ whole genome shotgun (WGS) entry which is preliminary data.</text>
</comment>
<dbReference type="InterPro" id="IPR044068">
    <property type="entry name" value="CB"/>
</dbReference>
<dbReference type="RefSeq" id="WP_069923483.1">
    <property type="nucleotide sequence ID" value="NZ_MEHK01000001.1"/>
</dbReference>
<dbReference type="STRING" id="36818.BGK67_31965"/>
<evidence type="ECO:0000313" key="6">
    <source>
        <dbReference type="EMBL" id="OEJ35297.1"/>
    </source>
</evidence>
<evidence type="ECO:0000256" key="3">
    <source>
        <dbReference type="PROSITE-ProRule" id="PRU01248"/>
    </source>
</evidence>
<dbReference type="PROSITE" id="PS51898">
    <property type="entry name" value="TYR_RECOMBINASE"/>
    <property type="match status" value="1"/>
</dbReference>
<evidence type="ECO:0000259" key="4">
    <source>
        <dbReference type="PROSITE" id="PS51898"/>
    </source>
</evidence>
<organism evidence="6 7">
    <name type="scientific">Streptomyces subrutilus</name>
    <dbReference type="NCBI Taxonomy" id="36818"/>
    <lineage>
        <taxon>Bacteria</taxon>
        <taxon>Bacillati</taxon>
        <taxon>Actinomycetota</taxon>
        <taxon>Actinomycetes</taxon>
        <taxon>Kitasatosporales</taxon>
        <taxon>Streptomycetaceae</taxon>
        <taxon>Streptomyces</taxon>
    </lineage>
</organism>
<dbReference type="Proteomes" id="UP000095705">
    <property type="component" value="Unassembled WGS sequence"/>
</dbReference>
<feature type="domain" description="Tyr recombinase" evidence="4">
    <location>
        <begin position="178"/>
        <end position="245"/>
    </location>
</feature>
<evidence type="ECO:0000256" key="2">
    <source>
        <dbReference type="ARBA" id="ARBA00023172"/>
    </source>
</evidence>
<dbReference type="InterPro" id="IPR013762">
    <property type="entry name" value="Integrase-like_cat_sf"/>
</dbReference>